<accession>A7A6Q8</accession>
<dbReference type="HOGENOM" id="CLU_3325056_0_0_11"/>
<evidence type="ECO:0000313" key="1">
    <source>
        <dbReference type="EMBL" id="EDN82491.1"/>
    </source>
</evidence>
<proteinExistence type="predicted"/>
<organism evidence="1 2">
    <name type="scientific">Bifidobacterium adolescentis L2-32</name>
    <dbReference type="NCBI Taxonomy" id="411481"/>
    <lineage>
        <taxon>Bacteria</taxon>
        <taxon>Bacillati</taxon>
        <taxon>Actinomycetota</taxon>
        <taxon>Actinomycetes</taxon>
        <taxon>Bifidobacteriales</taxon>
        <taxon>Bifidobacteriaceae</taxon>
        <taxon>Bifidobacterium</taxon>
    </lineage>
</organism>
<gene>
    <name evidence="1" type="ORF">BIFADO_01541</name>
</gene>
<dbReference type="Proteomes" id="UP000003773">
    <property type="component" value="Unassembled WGS sequence"/>
</dbReference>
<reference evidence="1 2" key="2">
    <citation type="submission" date="2007-05" db="EMBL/GenBank/DDBJ databases">
        <title>Draft genome sequence of Bifidobacterium adolescentis (L2-32).</title>
        <authorList>
            <person name="Sudarsanam P."/>
            <person name="Ley R."/>
            <person name="Guruge J."/>
            <person name="Turnbaugh P.J."/>
            <person name="Mahowald M."/>
            <person name="Liep D."/>
            <person name="Gordon J."/>
        </authorList>
    </citation>
    <scope>NUCLEOTIDE SEQUENCE [LARGE SCALE GENOMIC DNA]</scope>
    <source>
        <strain evidence="1 2">L2-32</strain>
    </source>
</reference>
<name>A7A6Q8_BIFAD</name>
<protein>
    <submittedName>
        <fullName evidence="1">Uncharacterized protein</fullName>
    </submittedName>
</protein>
<dbReference type="AlphaFoldDB" id="A7A6Q8"/>
<comment type="caution">
    <text evidence="1">The sequence shown here is derived from an EMBL/GenBank/DDBJ whole genome shotgun (WGS) entry which is preliminary data.</text>
</comment>
<dbReference type="EMBL" id="AAXD02000052">
    <property type="protein sequence ID" value="EDN82491.1"/>
    <property type="molecule type" value="Genomic_DNA"/>
</dbReference>
<sequence>MDEPSYNVDGTNTRRKLVSVKEKHNFKKALKAITKPRC</sequence>
<evidence type="ECO:0000313" key="2">
    <source>
        <dbReference type="Proteomes" id="UP000003773"/>
    </source>
</evidence>
<reference evidence="1 2" key="1">
    <citation type="submission" date="2007-04" db="EMBL/GenBank/DDBJ databases">
        <authorList>
            <person name="Fulton L."/>
            <person name="Clifton S."/>
            <person name="Fulton B."/>
            <person name="Xu J."/>
            <person name="Minx P."/>
            <person name="Pepin K.H."/>
            <person name="Johnson M."/>
            <person name="Thiruvilangam P."/>
            <person name="Bhonagiri V."/>
            <person name="Nash W.E."/>
            <person name="Mardis E.R."/>
            <person name="Wilson R.K."/>
        </authorList>
    </citation>
    <scope>NUCLEOTIDE SEQUENCE [LARGE SCALE GENOMIC DNA]</scope>
    <source>
        <strain evidence="1 2">L2-32</strain>
    </source>
</reference>